<reference evidence="3" key="1">
    <citation type="submission" date="2023-02" db="EMBL/GenBank/DDBJ databases">
        <title>Host association and intracellularity evolved multiple times independently in the Rickettsiales.</title>
        <authorList>
            <person name="Castelli M."/>
            <person name="Nardi T."/>
            <person name="Gammuto L."/>
            <person name="Bellinzona G."/>
            <person name="Sabaneyeva E."/>
            <person name="Potekhin A."/>
            <person name="Serra V."/>
            <person name="Petroni G."/>
            <person name="Sassera D."/>
        </authorList>
    </citation>
    <scope>NUCLEOTIDE SEQUENCE</scope>
    <source>
        <strain evidence="3">USBL-36I1</strain>
    </source>
</reference>
<accession>A0AAE4VL09</accession>
<keyword evidence="2" id="KW-0472">Membrane</keyword>
<keyword evidence="2" id="KW-1133">Transmembrane helix</keyword>
<name>A0AAE4VL09_9RICK</name>
<comment type="caution">
    <text evidence="3">The sequence shown here is derived from an EMBL/GenBank/DDBJ whole genome shotgun (WGS) entry which is preliminary data.</text>
</comment>
<dbReference type="Proteomes" id="UP001289135">
    <property type="component" value="Unassembled WGS sequence"/>
</dbReference>
<feature type="transmembrane region" description="Helical" evidence="2">
    <location>
        <begin position="246"/>
        <end position="264"/>
    </location>
</feature>
<dbReference type="RefSeq" id="WP_322499020.1">
    <property type="nucleotide sequence ID" value="NZ_JARGYU010000003.1"/>
</dbReference>
<evidence type="ECO:0000256" key="2">
    <source>
        <dbReference type="SAM" id="Phobius"/>
    </source>
</evidence>
<organism evidence="3 4">
    <name type="scientific">Lyticum sinuosum</name>
    <dbReference type="NCBI Taxonomy" id="1332059"/>
    <lineage>
        <taxon>Bacteria</taxon>
        <taxon>Pseudomonadati</taxon>
        <taxon>Pseudomonadota</taxon>
        <taxon>Alphaproteobacteria</taxon>
        <taxon>Rickettsiales</taxon>
        <taxon>Lyticum</taxon>
    </lineage>
</organism>
<dbReference type="EMBL" id="JARGYU010000003">
    <property type="protein sequence ID" value="MDZ5761600.1"/>
    <property type="molecule type" value="Genomic_DNA"/>
</dbReference>
<keyword evidence="2" id="KW-0812">Transmembrane</keyword>
<evidence type="ECO:0000256" key="1">
    <source>
        <dbReference type="SAM" id="Coils"/>
    </source>
</evidence>
<sequence>MQKELEIINNVNQEEELEIINNVNQQEELEIINNVNQEEELEIVKFNITNKIINNDKNKLYSTIFILYNISMELSERYINYTNYINCIKSNNNISDKKKFLKFLKDHNDITKKIKGYFEEITDTILNINKEQKKNNDDKNTDLLDDFIKRSKFFKKNNQQSQELQDLSKVQNTQELKELSEMMIKIAFYIENEFILEKFEVNIDRSSFYKKICKSLLKLKETLILKVLNKDTLIKLFLVFKSIFKTIKYATLVTFIPIITLGLIHYLNYSFVIILPSLLISRFIASALNKNLEIDFKFDNVFSQKFKFTDYINIIIGIADTIINTCTYQILKSIYDEFKEKYKRLHYAKFGEENDENVDKLFTFEPKVSKESTQKLRKCFKILKQRRCYKHDKSYSYHKLSSININCYNKVLMIT</sequence>
<dbReference type="AlphaFoldDB" id="A0AAE4VL09"/>
<protein>
    <submittedName>
        <fullName evidence="3">Uncharacterized protein</fullName>
    </submittedName>
</protein>
<keyword evidence="1" id="KW-0175">Coiled coil</keyword>
<keyword evidence="4" id="KW-1185">Reference proteome</keyword>
<feature type="coiled-coil region" evidence="1">
    <location>
        <begin position="10"/>
        <end position="42"/>
    </location>
</feature>
<proteinExistence type="predicted"/>
<evidence type="ECO:0000313" key="3">
    <source>
        <dbReference type="EMBL" id="MDZ5761600.1"/>
    </source>
</evidence>
<evidence type="ECO:0000313" key="4">
    <source>
        <dbReference type="Proteomes" id="UP001289135"/>
    </source>
</evidence>
<gene>
    <name evidence="3" type="ORF">Lyticum_00786</name>
</gene>